<dbReference type="EMBL" id="FNEE01000013">
    <property type="protein sequence ID" value="SDK27004.1"/>
    <property type="molecule type" value="Genomic_DNA"/>
</dbReference>
<evidence type="ECO:0000313" key="2">
    <source>
        <dbReference type="Proteomes" id="UP000198894"/>
    </source>
</evidence>
<gene>
    <name evidence="1" type="ORF">SAMN05428953_113100</name>
</gene>
<reference evidence="2" key="1">
    <citation type="submission" date="2016-10" db="EMBL/GenBank/DDBJ databases">
        <authorList>
            <person name="Varghese N."/>
            <person name="Submissions S."/>
        </authorList>
    </citation>
    <scope>NUCLEOTIDE SEQUENCE [LARGE SCALE GENOMIC DNA]</scope>
    <source>
        <strain evidence="2">CGMCC 1.11022</strain>
    </source>
</reference>
<name>A0A1G9AJM2_9HYPH</name>
<dbReference type="Proteomes" id="UP000198894">
    <property type="component" value="Unassembled WGS sequence"/>
</dbReference>
<dbReference type="AlphaFoldDB" id="A0A1G9AJM2"/>
<organism evidence="1 2">
    <name type="scientific">Mesorhizobium muleiense</name>
    <dbReference type="NCBI Taxonomy" id="1004279"/>
    <lineage>
        <taxon>Bacteria</taxon>
        <taxon>Pseudomonadati</taxon>
        <taxon>Pseudomonadota</taxon>
        <taxon>Alphaproteobacteria</taxon>
        <taxon>Hyphomicrobiales</taxon>
        <taxon>Phyllobacteriaceae</taxon>
        <taxon>Mesorhizobium</taxon>
    </lineage>
</organism>
<protein>
    <submittedName>
        <fullName evidence="1">Uncharacterized protein</fullName>
    </submittedName>
</protein>
<accession>A0A1G9AJM2</accession>
<evidence type="ECO:0000313" key="1">
    <source>
        <dbReference type="EMBL" id="SDK27004.1"/>
    </source>
</evidence>
<keyword evidence="2" id="KW-1185">Reference proteome</keyword>
<proteinExistence type="predicted"/>
<sequence length="121" mass="12872">MTRLDVPISQRHLGQVVLPIGPAVEHAQNHHALGLYNEGDGDAAFESDDAKLLTHIVAACASFGGVFEAFAECSDTLVITIGRDGTAGFRNDVVNSIEIAACLQRINNSSTLHAFPCKRAL</sequence>